<dbReference type="Gene3D" id="3.30.70.1590">
    <property type="match status" value="1"/>
</dbReference>
<dbReference type="GO" id="GO:0005524">
    <property type="term" value="F:ATP binding"/>
    <property type="evidence" value="ECO:0007669"/>
    <property type="project" value="UniProtKB-UniRule"/>
</dbReference>
<evidence type="ECO:0000256" key="1">
    <source>
        <dbReference type="ARBA" id="ARBA00022741"/>
    </source>
</evidence>
<keyword evidence="1 6" id="KW-0547">Nucleotide-binding</keyword>
<dbReference type="CDD" id="cd14903">
    <property type="entry name" value="MYSc_Myo42"/>
    <property type="match status" value="1"/>
</dbReference>
<keyword evidence="7" id="KW-0175">Coiled coil</keyword>
<feature type="coiled-coil region" evidence="7">
    <location>
        <begin position="954"/>
        <end position="981"/>
    </location>
</feature>
<evidence type="ECO:0000313" key="12">
    <source>
        <dbReference type="Proteomes" id="UP000002640"/>
    </source>
</evidence>
<dbReference type="Gene3D" id="1.10.10.820">
    <property type="match status" value="1"/>
</dbReference>
<dbReference type="GeneID" id="20656893"/>
<dbReference type="InterPro" id="IPR036961">
    <property type="entry name" value="Kinesin_motor_dom_sf"/>
</dbReference>
<keyword evidence="2 6" id="KW-0067">ATP-binding</keyword>
<proteinExistence type="inferred from homology"/>
<dbReference type="SUPFAM" id="SSF52540">
    <property type="entry name" value="P-loop containing nucleoside triphosphate hydrolases"/>
    <property type="match status" value="1"/>
</dbReference>
<keyword evidence="12" id="KW-1185">Reference proteome</keyword>
<accession>G4Z3A9</accession>
<feature type="domain" description="WW" evidence="9">
    <location>
        <begin position="1140"/>
        <end position="1174"/>
    </location>
</feature>
<sequence>MTAGKEAGAGTKCYVPDDTYVWLPAQILREDKSTDPKRPEKTLVLRVFPPPGDSGVVVDEERVLDFNEPKVKALLQSLQLESLPYQNDNLGPDGIEDMTALNYLHEAAILYNVKKRFLQKLPYTYTGDICIAVNPYQWLPELYSEQTQSQYLTKARDELPPHVYATSMASYNDMKRHEVNQSILVSGESGAGKTETTKILMNHLASVAGGLNDYTIKKIIEVNPLLEYFGNAKTVRNDNSSRFGKFTQLQFDNAGTLVGARCRTYLLEKTRVISHEEAERNYHIFYQLLAASDSKEKWFLDDANECYAYTGANKTIKIEGMSDDKHFERTKTALGLIGVTEERQEVLFEVLAGVLHLGQVEIQAKNNNEESEIVPGDQGAVHATKLLGISAEDLEKALCSRQIAVAGDKVTAFLKKDKAEECRGALSKAIYSNVFDWLVETINTSLENDKKMRHHVGILDIFGFEHFQHNSFEQFCINYANEKLQQKFTQDVFKTVQIEYEAEGIFWSHIDFADNQDVISVIEDRLGIISLLNDEVMRPKGNDESLVSKLSTIHKDEQDVIEFPRTSRTQFTIKHYAGAVTYESLGFLEKHKDALLPDLSDLMRGSSKEFLRVIFAEKIASPSATRKKSNSNARGLGGRAAGGALTVANVGTQFKDNLNELMTSIRQTKVHYVRCIKPNKNKSPSEMDQLMVVSQLRCAGVIEAIRISRVAYPNRLLLEELVDKFWIFDVQHRNTDVPVKKRCEALMKKMELSSPEQYQIGLSRIYFRYGILEQMEDKKAERLDLQARHLQHYMRGFSCRLRYLRKLQAIVNAVIALQAHWRGYKGRCIALEAKKNKSAIIIQKYARRFVKRKQFKDERKGAVKIQAFLRMKYERPKFMKALQEKKQQADMEYQLSKLQERLHDEQRRNAELKKDRLSTSSNDSQLYAETNGTREIEKLKFDQTVLTGNFQVKIRGFQDTIREKDKKLDAVERECVKLRELVGSDPMLSSQRSTRKDRRSVFRRLGSKKEFDDGFDHGDASRASTAVQAALTQKTAETAQFLRQSAQRMSRASLWRHNSGGDSDNENRYSGSDMGDSAGRPSLLQEVSAAGAGAMESLKNRLTAVKDKYYGEEGSSAASRQNVELRRASAARESFNLDALPLPPGWEARLSRSKGKMYYCNPTLRITQWDHPAIEPTKGKKQAAAAVQRAKR</sequence>
<dbReference type="SMR" id="G4Z3A9"/>
<dbReference type="InterPro" id="IPR001202">
    <property type="entry name" value="WW_dom"/>
</dbReference>
<dbReference type="InParanoid" id="G4Z3A9"/>
<dbReference type="PANTHER" id="PTHR13140:SF706">
    <property type="entry name" value="DILUTE CLASS UNCONVENTIONAL MYOSIN, ISOFORM C"/>
    <property type="match status" value="1"/>
</dbReference>
<keyword evidence="3 6" id="KW-0518">Myosin</keyword>
<feature type="domain" description="Myosin motor" evidence="10">
    <location>
        <begin position="93"/>
        <end position="780"/>
    </location>
</feature>
<dbReference type="EMBL" id="JH159153">
    <property type="protein sequence ID" value="EGZ20778.1"/>
    <property type="molecule type" value="Genomic_DNA"/>
</dbReference>
<evidence type="ECO:0000256" key="4">
    <source>
        <dbReference type="ARBA" id="ARBA00023175"/>
    </source>
</evidence>
<keyword evidence="5 6" id="KW-0009">Actin-binding</keyword>
<dbReference type="SMART" id="SM00242">
    <property type="entry name" value="MYSc"/>
    <property type="match status" value="1"/>
</dbReference>
<feature type="region of interest" description="Disordered" evidence="8">
    <location>
        <begin position="1052"/>
        <end position="1080"/>
    </location>
</feature>
<dbReference type="STRING" id="1094619.G4Z3A9"/>
<feature type="coiled-coil region" evidence="7">
    <location>
        <begin position="879"/>
        <end position="915"/>
    </location>
</feature>
<dbReference type="KEGG" id="psoj:PHYSODRAFT_492922"/>
<dbReference type="RefSeq" id="XP_009523495.1">
    <property type="nucleotide sequence ID" value="XM_009525200.1"/>
</dbReference>
<dbReference type="InterPro" id="IPR036020">
    <property type="entry name" value="WW_dom_sf"/>
</dbReference>
<protein>
    <recommendedName>
        <fullName evidence="13">Myosin-like protein</fullName>
    </recommendedName>
</protein>
<dbReference type="Gene3D" id="1.20.5.190">
    <property type="match status" value="2"/>
</dbReference>
<dbReference type="GO" id="GO:0051015">
    <property type="term" value="F:actin filament binding"/>
    <property type="evidence" value="ECO:0007669"/>
    <property type="project" value="TreeGrafter"/>
</dbReference>
<dbReference type="Pfam" id="PF00063">
    <property type="entry name" value="Myosin_head"/>
    <property type="match status" value="1"/>
</dbReference>
<evidence type="ECO:0000259" key="9">
    <source>
        <dbReference type="PROSITE" id="PS50020"/>
    </source>
</evidence>
<dbReference type="PROSITE" id="PS01159">
    <property type="entry name" value="WW_DOMAIN_1"/>
    <property type="match status" value="1"/>
</dbReference>
<dbReference type="FunFam" id="1.10.10.820:FF:000001">
    <property type="entry name" value="Myosin heavy chain"/>
    <property type="match status" value="1"/>
</dbReference>
<dbReference type="GO" id="GO:0000146">
    <property type="term" value="F:microfilament motor activity"/>
    <property type="evidence" value="ECO:0007669"/>
    <property type="project" value="TreeGrafter"/>
</dbReference>
<evidence type="ECO:0000256" key="3">
    <source>
        <dbReference type="ARBA" id="ARBA00023123"/>
    </source>
</evidence>
<organism evidence="11 12">
    <name type="scientific">Phytophthora sojae (strain P6497)</name>
    <name type="common">Soybean stem and root rot agent</name>
    <name type="synonym">Phytophthora megasperma f. sp. glycines</name>
    <dbReference type="NCBI Taxonomy" id="1094619"/>
    <lineage>
        <taxon>Eukaryota</taxon>
        <taxon>Sar</taxon>
        <taxon>Stramenopiles</taxon>
        <taxon>Oomycota</taxon>
        <taxon>Peronosporomycetes</taxon>
        <taxon>Peronosporales</taxon>
        <taxon>Peronosporaceae</taxon>
        <taxon>Phytophthora</taxon>
    </lineage>
</organism>
<evidence type="ECO:0000256" key="7">
    <source>
        <dbReference type="SAM" id="Coils"/>
    </source>
</evidence>
<dbReference type="PROSITE" id="PS50020">
    <property type="entry name" value="WW_DOMAIN_2"/>
    <property type="match status" value="1"/>
</dbReference>
<evidence type="ECO:0008006" key="13">
    <source>
        <dbReference type="Google" id="ProtNLM"/>
    </source>
</evidence>
<dbReference type="SMART" id="SM00015">
    <property type="entry name" value="IQ"/>
    <property type="match status" value="4"/>
</dbReference>
<dbReference type="OMA" id="WKLGQIQ"/>
<reference evidence="11 12" key="1">
    <citation type="journal article" date="2006" name="Science">
        <title>Phytophthora genome sequences uncover evolutionary origins and mechanisms of pathogenesis.</title>
        <authorList>
            <person name="Tyler B.M."/>
            <person name="Tripathy S."/>
            <person name="Zhang X."/>
            <person name="Dehal P."/>
            <person name="Jiang R.H."/>
            <person name="Aerts A."/>
            <person name="Arredondo F.D."/>
            <person name="Baxter L."/>
            <person name="Bensasson D."/>
            <person name="Beynon J.L."/>
            <person name="Chapman J."/>
            <person name="Damasceno C.M."/>
            <person name="Dorrance A.E."/>
            <person name="Dou D."/>
            <person name="Dickerman A.W."/>
            <person name="Dubchak I.L."/>
            <person name="Garbelotto M."/>
            <person name="Gijzen M."/>
            <person name="Gordon S.G."/>
            <person name="Govers F."/>
            <person name="Grunwald N.J."/>
            <person name="Huang W."/>
            <person name="Ivors K.L."/>
            <person name="Jones R.W."/>
            <person name="Kamoun S."/>
            <person name="Krampis K."/>
            <person name="Lamour K.H."/>
            <person name="Lee M.K."/>
            <person name="McDonald W.H."/>
            <person name="Medina M."/>
            <person name="Meijer H.J."/>
            <person name="Nordberg E.K."/>
            <person name="Maclean D.J."/>
            <person name="Ospina-Giraldo M.D."/>
            <person name="Morris P.F."/>
            <person name="Phuntumart V."/>
            <person name="Putnam N.H."/>
            <person name="Rash S."/>
            <person name="Rose J.K."/>
            <person name="Sakihama Y."/>
            <person name="Salamov A.A."/>
            <person name="Savidor A."/>
            <person name="Scheuring C.F."/>
            <person name="Smith B.M."/>
            <person name="Sobral B.W."/>
            <person name="Terry A."/>
            <person name="Torto-Alalibo T.A."/>
            <person name="Win J."/>
            <person name="Xu Z."/>
            <person name="Zhang H."/>
            <person name="Grigoriev I.V."/>
            <person name="Rokhsar D.S."/>
            <person name="Boore J.L."/>
        </authorList>
    </citation>
    <scope>NUCLEOTIDE SEQUENCE [LARGE SCALE GENOMIC DNA]</scope>
    <source>
        <strain evidence="11 12">P6497</strain>
    </source>
</reference>
<dbReference type="InterPro" id="IPR001609">
    <property type="entry name" value="Myosin_head_motor_dom-like"/>
</dbReference>
<dbReference type="PANTHER" id="PTHR13140">
    <property type="entry name" value="MYOSIN"/>
    <property type="match status" value="1"/>
</dbReference>
<keyword evidence="4 6" id="KW-0505">Motor protein</keyword>
<dbReference type="SUPFAM" id="SSF51045">
    <property type="entry name" value="WW domain"/>
    <property type="match status" value="1"/>
</dbReference>
<dbReference type="Pfam" id="PF00397">
    <property type="entry name" value="WW"/>
    <property type="match status" value="1"/>
</dbReference>
<dbReference type="CDD" id="cd23767">
    <property type="entry name" value="IQCD"/>
    <property type="match status" value="1"/>
</dbReference>
<dbReference type="Pfam" id="PF00612">
    <property type="entry name" value="IQ"/>
    <property type="match status" value="2"/>
</dbReference>
<gene>
    <name evidence="11" type="ORF">PHYSODRAFT_492922</name>
</gene>
<feature type="binding site" evidence="6">
    <location>
        <begin position="187"/>
        <end position="194"/>
    </location>
    <ligand>
        <name>ATP</name>
        <dbReference type="ChEBI" id="CHEBI:30616"/>
    </ligand>
</feature>
<evidence type="ECO:0000256" key="6">
    <source>
        <dbReference type="PROSITE-ProRule" id="PRU00782"/>
    </source>
</evidence>
<dbReference type="CDD" id="cd00201">
    <property type="entry name" value="WW"/>
    <property type="match status" value="1"/>
</dbReference>
<dbReference type="FunCoup" id="G4Z3A9">
    <property type="interactions" value="11"/>
</dbReference>
<evidence type="ECO:0000256" key="8">
    <source>
        <dbReference type="SAM" id="MobiDB-lite"/>
    </source>
</evidence>
<dbReference type="GO" id="GO:0016459">
    <property type="term" value="C:myosin complex"/>
    <property type="evidence" value="ECO:0007669"/>
    <property type="project" value="UniProtKB-KW"/>
</dbReference>
<dbReference type="Gene3D" id="1.20.58.530">
    <property type="match status" value="1"/>
</dbReference>
<name>G4Z3A9_PHYSP</name>
<dbReference type="InterPro" id="IPR000048">
    <property type="entry name" value="IQ_motif_EF-hand-BS"/>
</dbReference>
<dbReference type="GO" id="GO:0007015">
    <property type="term" value="P:actin filament organization"/>
    <property type="evidence" value="ECO:0007669"/>
    <property type="project" value="TreeGrafter"/>
</dbReference>
<dbReference type="PROSITE" id="PS50096">
    <property type="entry name" value="IQ"/>
    <property type="match status" value="3"/>
</dbReference>
<evidence type="ECO:0000313" key="11">
    <source>
        <dbReference type="EMBL" id="EGZ20778.1"/>
    </source>
</evidence>
<dbReference type="Gene3D" id="2.20.70.10">
    <property type="match status" value="1"/>
</dbReference>
<evidence type="ECO:0000259" key="10">
    <source>
        <dbReference type="PROSITE" id="PS51456"/>
    </source>
</evidence>
<dbReference type="AlphaFoldDB" id="G4Z3A9"/>
<evidence type="ECO:0000256" key="2">
    <source>
        <dbReference type="ARBA" id="ARBA00022840"/>
    </source>
</evidence>
<dbReference type="Proteomes" id="UP000002640">
    <property type="component" value="Unassembled WGS sequence"/>
</dbReference>
<dbReference type="Gene3D" id="1.20.120.720">
    <property type="entry name" value="Myosin VI head, motor domain, U50 subdomain"/>
    <property type="match status" value="1"/>
</dbReference>
<dbReference type="PRINTS" id="PR00193">
    <property type="entry name" value="MYOSINHEAVY"/>
</dbReference>
<dbReference type="SMART" id="SM00456">
    <property type="entry name" value="WW"/>
    <property type="match status" value="1"/>
</dbReference>
<dbReference type="PROSITE" id="PS51456">
    <property type="entry name" value="MYOSIN_MOTOR"/>
    <property type="match status" value="1"/>
</dbReference>
<comment type="similarity">
    <text evidence="6">Belongs to the TRAFAC class myosin-kinesin ATPase superfamily. Myosin family.</text>
</comment>
<dbReference type="Gene3D" id="3.40.850.10">
    <property type="entry name" value="Kinesin motor domain"/>
    <property type="match status" value="1"/>
</dbReference>
<dbReference type="GO" id="GO:0016020">
    <property type="term" value="C:membrane"/>
    <property type="evidence" value="ECO:0007669"/>
    <property type="project" value="TreeGrafter"/>
</dbReference>
<evidence type="ECO:0000256" key="5">
    <source>
        <dbReference type="ARBA" id="ARBA00023203"/>
    </source>
</evidence>
<dbReference type="GO" id="GO:0005737">
    <property type="term" value="C:cytoplasm"/>
    <property type="evidence" value="ECO:0007669"/>
    <property type="project" value="TreeGrafter"/>
</dbReference>
<feature type="region of interest" description="Actin-binding" evidence="6">
    <location>
        <begin position="658"/>
        <end position="680"/>
    </location>
</feature>
<dbReference type="InterPro" id="IPR027417">
    <property type="entry name" value="P-loop_NTPase"/>
</dbReference>